<reference evidence="9 10" key="1">
    <citation type="submission" date="2015-10" db="EMBL/GenBank/DDBJ databases">
        <title>Full genome of DAOMC 229536 Phialocephala scopiformis, a fungal endophyte of spruce producing the potent anti-insectan compound rugulosin.</title>
        <authorList>
            <consortium name="DOE Joint Genome Institute"/>
            <person name="Walker A.K."/>
            <person name="Frasz S.L."/>
            <person name="Seifert K.A."/>
            <person name="Miller J.D."/>
            <person name="Mondo S.J."/>
            <person name="Labutti K."/>
            <person name="Lipzen A."/>
            <person name="Dockter R."/>
            <person name="Kennedy M."/>
            <person name="Grigoriev I.V."/>
            <person name="Spatafora J.W."/>
        </authorList>
    </citation>
    <scope>NUCLEOTIDE SEQUENCE [LARGE SCALE GENOMIC DNA]</scope>
    <source>
        <strain evidence="9 10">CBS 120377</strain>
    </source>
</reference>
<feature type="region of interest" description="Disordered" evidence="8">
    <location>
        <begin position="148"/>
        <end position="208"/>
    </location>
</feature>
<keyword evidence="2" id="KW-0809">Transit peptide</keyword>
<dbReference type="RefSeq" id="XP_018065747.1">
    <property type="nucleotide sequence ID" value="XM_018209845.1"/>
</dbReference>
<feature type="compositionally biased region" description="Polar residues" evidence="8">
    <location>
        <begin position="148"/>
        <end position="182"/>
    </location>
</feature>
<dbReference type="OrthoDB" id="10252718at2759"/>
<dbReference type="PANTHER" id="PTHR28595:SF1">
    <property type="entry name" value="LARGE RIBOSOMAL SUBUNIT PROTEIN ML54"/>
    <property type="match status" value="1"/>
</dbReference>
<evidence type="ECO:0000313" key="9">
    <source>
        <dbReference type="EMBL" id="KUJ11392.1"/>
    </source>
</evidence>
<dbReference type="STRING" id="149040.A0A194WUV5"/>
<evidence type="ECO:0000313" key="10">
    <source>
        <dbReference type="Proteomes" id="UP000070700"/>
    </source>
</evidence>
<name>A0A194WUV5_MOLSC</name>
<dbReference type="GO" id="GO:0003735">
    <property type="term" value="F:structural constituent of ribosome"/>
    <property type="evidence" value="ECO:0007669"/>
    <property type="project" value="TreeGrafter"/>
</dbReference>
<comment type="subcellular location">
    <subcellularLocation>
        <location evidence="1">Mitochondrion</location>
    </subcellularLocation>
</comment>
<dbReference type="KEGG" id="psco:LY89DRAFT_595179"/>
<evidence type="ECO:0000256" key="4">
    <source>
        <dbReference type="ARBA" id="ARBA00023128"/>
    </source>
</evidence>
<evidence type="ECO:0000256" key="2">
    <source>
        <dbReference type="ARBA" id="ARBA00022946"/>
    </source>
</evidence>
<keyword evidence="4" id="KW-0496">Mitochondrion</keyword>
<keyword evidence="10" id="KW-1185">Reference proteome</keyword>
<evidence type="ECO:0000256" key="8">
    <source>
        <dbReference type="SAM" id="MobiDB-lite"/>
    </source>
</evidence>
<dbReference type="InterPro" id="IPR013870">
    <property type="entry name" value="Ribosomal_mL54"/>
</dbReference>
<evidence type="ECO:0000256" key="6">
    <source>
        <dbReference type="ARBA" id="ARBA00033752"/>
    </source>
</evidence>
<gene>
    <name evidence="9" type="ORF">LY89DRAFT_595179</name>
</gene>
<evidence type="ECO:0000256" key="1">
    <source>
        <dbReference type="ARBA" id="ARBA00004173"/>
    </source>
</evidence>
<comment type="similarity">
    <text evidence="6">Belongs to the mitochondrion-specific ribosomal protein mL54 family.</text>
</comment>
<sequence length="344" mass="38031">MAPTPESAAFLAKKPTVPPTFDGVDYDDTPRLKQAQDAIIREQWVKSMMARLVREELGKCYYKEGVNHLEKCGALRATKLHSKVIEGIEARRHQVEEFRDRVRLVGSLLERLSNTLQHINSNSTMICSRCLRRASALRNIPSIARSFSSSNTSLSPATASPRTSGSPAATSTGIAQPFSTPLSPAPNDVSLGVGLRPKSKTPLPVSSCPAGTPMKGINYLKAKDDPVALPEEEYPEWLWRCLDAKKNEGDEDGVVGDEFSKSKKLRRKAAKRQRKLEAARLASGDLSALEPKIPLTQQSIDLPSNEEGTIRGALQAGDRREELREAMRRERRSKIKESNFLKGM</sequence>
<dbReference type="Proteomes" id="UP000070700">
    <property type="component" value="Unassembled WGS sequence"/>
</dbReference>
<keyword evidence="3" id="KW-0689">Ribosomal protein</keyword>
<dbReference type="AlphaFoldDB" id="A0A194WUV5"/>
<accession>A0A194WUV5</accession>
<evidence type="ECO:0000256" key="3">
    <source>
        <dbReference type="ARBA" id="ARBA00022980"/>
    </source>
</evidence>
<evidence type="ECO:0000256" key="7">
    <source>
        <dbReference type="ARBA" id="ARBA00035179"/>
    </source>
</evidence>
<dbReference type="GO" id="GO:0005762">
    <property type="term" value="C:mitochondrial large ribosomal subunit"/>
    <property type="evidence" value="ECO:0007669"/>
    <property type="project" value="TreeGrafter"/>
</dbReference>
<keyword evidence="5" id="KW-0687">Ribonucleoprotein</keyword>
<protein>
    <recommendedName>
        <fullName evidence="7">Large ribosomal subunit protein mL54</fullName>
    </recommendedName>
</protein>
<evidence type="ECO:0000256" key="5">
    <source>
        <dbReference type="ARBA" id="ARBA00023274"/>
    </source>
</evidence>
<dbReference type="GeneID" id="28819571"/>
<organism evidence="9 10">
    <name type="scientific">Mollisia scopiformis</name>
    <name type="common">Conifer needle endophyte fungus</name>
    <name type="synonym">Phialocephala scopiformis</name>
    <dbReference type="NCBI Taxonomy" id="149040"/>
    <lineage>
        <taxon>Eukaryota</taxon>
        <taxon>Fungi</taxon>
        <taxon>Dikarya</taxon>
        <taxon>Ascomycota</taxon>
        <taxon>Pezizomycotina</taxon>
        <taxon>Leotiomycetes</taxon>
        <taxon>Helotiales</taxon>
        <taxon>Mollisiaceae</taxon>
        <taxon>Mollisia</taxon>
    </lineage>
</organism>
<dbReference type="InParanoid" id="A0A194WUV5"/>
<dbReference type="PANTHER" id="PTHR28595">
    <property type="entry name" value="39S RIBOSOMAL PROTEIN L54, MITOCHONDRIAL"/>
    <property type="match status" value="1"/>
</dbReference>
<dbReference type="EMBL" id="KQ947427">
    <property type="protein sequence ID" value="KUJ11392.1"/>
    <property type="molecule type" value="Genomic_DNA"/>
</dbReference>
<dbReference type="Pfam" id="PF08561">
    <property type="entry name" value="Ribosomal_L37"/>
    <property type="match status" value="1"/>
</dbReference>
<proteinExistence type="inferred from homology"/>